<evidence type="ECO:0000313" key="2">
    <source>
        <dbReference type="EMBL" id="MBC5657171.1"/>
    </source>
</evidence>
<proteinExistence type="predicted"/>
<keyword evidence="2" id="KW-0808">Transferase</keyword>
<evidence type="ECO:0000313" key="3">
    <source>
        <dbReference type="Proteomes" id="UP000653904"/>
    </source>
</evidence>
<sequence length="346" mass="40886">MNVCIVTVYNSENCGSFWQAYALGKYIEMMGHNVTYLKRSCIGTSHDIRKTIEFSVKAIVKGRIGRVRRYIRTYRSFEKAIQNFPVREDIESDVDYVIYGSDTIWELSDSYFYRKRNIYWGNTAPKGVKKISYAPSIANTMENVFEEEKEFLNCLDTFSGISVRDDYSYETLKKYTKNEIDVVCDPTLLMDKFFYENFITQKVHQQFLLVYWFGIIPNSVMRQIQEIARSKNLKIVSFGESLRGADTKLEFDPFLFVSYYSKANYVITNTFHGTIFSIIFRKQFIVAATGKKKILELLKKFKLEQRNTDTNMYEKINEEIRYFEVEKILDDYRNESKEFLNKALKE</sequence>
<keyword evidence="3" id="KW-1185">Reference proteome</keyword>
<gene>
    <name evidence="2" type="ORF">H8S19_08900</name>
</gene>
<dbReference type="GO" id="GO:0016740">
    <property type="term" value="F:transferase activity"/>
    <property type="evidence" value="ECO:0007669"/>
    <property type="project" value="UniProtKB-KW"/>
</dbReference>
<dbReference type="Proteomes" id="UP000653904">
    <property type="component" value="Unassembled WGS sequence"/>
</dbReference>
<feature type="domain" description="Polysaccharide pyruvyl transferase" evidence="1">
    <location>
        <begin position="13"/>
        <end position="286"/>
    </location>
</feature>
<dbReference type="AlphaFoldDB" id="A0AAW3X5E6"/>
<name>A0AAW3X5E6_9CLOT</name>
<dbReference type="GeneID" id="74988150"/>
<reference evidence="2 3" key="1">
    <citation type="submission" date="2020-08" db="EMBL/GenBank/DDBJ databases">
        <title>Genome public.</title>
        <authorList>
            <person name="Liu C."/>
            <person name="Sun Q."/>
        </authorList>
    </citation>
    <scope>NUCLEOTIDE SEQUENCE [LARGE SCALE GENOMIC DNA]</scope>
    <source>
        <strain evidence="2 3">BX14</strain>
    </source>
</reference>
<accession>A0AAW3X5E6</accession>
<dbReference type="InterPro" id="IPR007345">
    <property type="entry name" value="Polysacch_pyruvyl_Trfase"/>
</dbReference>
<evidence type="ECO:0000259" key="1">
    <source>
        <dbReference type="Pfam" id="PF04230"/>
    </source>
</evidence>
<protein>
    <submittedName>
        <fullName evidence="2">Polysaccharide pyruvyl transferase family protein</fullName>
    </submittedName>
</protein>
<dbReference type="RefSeq" id="WP_186854980.1">
    <property type="nucleotide sequence ID" value="NZ_JACOOW010000012.1"/>
</dbReference>
<organism evidence="2 3">
    <name type="scientific">Clostridium segne</name>
    <dbReference type="NCBI Taxonomy" id="2763038"/>
    <lineage>
        <taxon>Bacteria</taxon>
        <taxon>Bacillati</taxon>
        <taxon>Bacillota</taxon>
        <taxon>Clostridia</taxon>
        <taxon>Eubacteriales</taxon>
        <taxon>Clostridiaceae</taxon>
        <taxon>Clostridium</taxon>
    </lineage>
</organism>
<dbReference type="Pfam" id="PF04230">
    <property type="entry name" value="PS_pyruv_trans"/>
    <property type="match status" value="1"/>
</dbReference>
<dbReference type="EMBL" id="JACOOW010000012">
    <property type="protein sequence ID" value="MBC5657171.1"/>
    <property type="molecule type" value="Genomic_DNA"/>
</dbReference>
<comment type="caution">
    <text evidence="2">The sequence shown here is derived from an EMBL/GenBank/DDBJ whole genome shotgun (WGS) entry which is preliminary data.</text>
</comment>